<name>A0AAV2Z040_9STRA</name>
<evidence type="ECO:0000313" key="8">
    <source>
        <dbReference type="Proteomes" id="UP001146120"/>
    </source>
</evidence>
<dbReference type="EMBL" id="DAKRPA010000066">
    <property type="protein sequence ID" value="DBA00293.1"/>
    <property type="molecule type" value="Genomic_DNA"/>
</dbReference>
<reference evidence="7" key="1">
    <citation type="submission" date="2022-11" db="EMBL/GenBank/DDBJ databases">
        <authorList>
            <person name="Morgan W.R."/>
            <person name="Tartar A."/>
        </authorList>
    </citation>
    <scope>NUCLEOTIDE SEQUENCE</scope>
    <source>
        <strain evidence="7">ARSEF 373</strain>
    </source>
</reference>
<comment type="caution">
    <text evidence="7">The sequence shown here is derived from an EMBL/GenBank/DDBJ whole genome shotgun (WGS) entry which is preliminary data.</text>
</comment>
<organism evidence="7 8">
    <name type="scientific">Lagenidium giganteum</name>
    <dbReference type="NCBI Taxonomy" id="4803"/>
    <lineage>
        <taxon>Eukaryota</taxon>
        <taxon>Sar</taxon>
        <taxon>Stramenopiles</taxon>
        <taxon>Oomycota</taxon>
        <taxon>Peronosporomycetes</taxon>
        <taxon>Pythiales</taxon>
        <taxon>Pythiaceae</taxon>
    </lineage>
</organism>
<dbReference type="SUPFAM" id="SSF81891">
    <property type="entry name" value="Poly A polymerase C-terminal region-like"/>
    <property type="match status" value="1"/>
</dbReference>
<dbReference type="Pfam" id="PF01743">
    <property type="entry name" value="PolyA_pol"/>
    <property type="match status" value="1"/>
</dbReference>
<evidence type="ECO:0000256" key="3">
    <source>
        <dbReference type="ARBA" id="ARBA00022884"/>
    </source>
</evidence>
<evidence type="ECO:0000256" key="2">
    <source>
        <dbReference type="ARBA" id="ARBA00022679"/>
    </source>
</evidence>
<dbReference type="GO" id="GO:0052929">
    <property type="term" value="F:ATP:3'-cytidine-cytidine-tRNA adenylyltransferase activity"/>
    <property type="evidence" value="ECO:0007669"/>
    <property type="project" value="TreeGrafter"/>
</dbReference>
<evidence type="ECO:0000313" key="7">
    <source>
        <dbReference type="EMBL" id="DBA00293.1"/>
    </source>
</evidence>
<dbReference type="PANTHER" id="PTHR13734">
    <property type="entry name" value="TRNA-NUCLEOTIDYLTRANSFERASE"/>
    <property type="match status" value="1"/>
</dbReference>
<evidence type="ECO:0000256" key="4">
    <source>
        <dbReference type="RuleBase" id="RU003953"/>
    </source>
</evidence>
<dbReference type="GO" id="GO:0003723">
    <property type="term" value="F:RNA binding"/>
    <property type="evidence" value="ECO:0007669"/>
    <property type="project" value="UniProtKB-KW"/>
</dbReference>
<dbReference type="GO" id="GO:0005739">
    <property type="term" value="C:mitochondrion"/>
    <property type="evidence" value="ECO:0007669"/>
    <property type="project" value="UniProtKB-ARBA"/>
</dbReference>
<dbReference type="InterPro" id="IPR002646">
    <property type="entry name" value="PolA_pol_head_dom"/>
</dbReference>
<dbReference type="GO" id="GO:0001680">
    <property type="term" value="P:tRNA 3'-terminal CCA addition"/>
    <property type="evidence" value="ECO:0007669"/>
    <property type="project" value="TreeGrafter"/>
</dbReference>
<dbReference type="Proteomes" id="UP001146120">
    <property type="component" value="Unassembled WGS sequence"/>
</dbReference>
<feature type="domain" description="Poly A polymerase head" evidence="6">
    <location>
        <begin position="73"/>
        <end position="211"/>
    </location>
</feature>
<keyword evidence="2 4" id="KW-0808">Transferase</keyword>
<dbReference type="GO" id="GO:0052927">
    <property type="term" value="F:CC tRNA cytidylyltransferase activity"/>
    <property type="evidence" value="ECO:0007669"/>
    <property type="project" value="TreeGrafter"/>
</dbReference>
<dbReference type="Gene3D" id="3.30.460.10">
    <property type="entry name" value="Beta Polymerase, domain 2"/>
    <property type="match status" value="1"/>
</dbReference>
<comment type="similarity">
    <text evidence="1 4">Belongs to the tRNA nucleotidyltransferase/poly(A) polymerase family.</text>
</comment>
<reference evidence="7" key="2">
    <citation type="journal article" date="2023" name="Microbiol Resour">
        <title>Decontamination and Annotation of the Draft Genome Sequence of the Oomycete Lagenidium giganteum ARSEF 373.</title>
        <authorList>
            <person name="Morgan W.R."/>
            <person name="Tartar A."/>
        </authorList>
    </citation>
    <scope>NUCLEOTIDE SEQUENCE</scope>
    <source>
        <strain evidence="7">ARSEF 373</strain>
    </source>
</reference>
<dbReference type="InterPro" id="IPR043519">
    <property type="entry name" value="NT_sf"/>
</dbReference>
<evidence type="ECO:0000256" key="5">
    <source>
        <dbReference type="SAM" id="MobiDB-lite"/>
    </source>
</evidence>
<gene>
    <name evidence="7" type="ORF">N0F65_001488</name>
</gene>
<dbReference type="SUPFAM" id="SSF81301">
    <property type="entry name" value="Nucleotidyltransferase"/>
    <property type="match status" value="1"/>
</dbReference>
<feature type="compositionally biased region" description="Low complexity" evidence="5">
    <location>
        <begin position="10"/>
        <end position="20"/>
    </location>
</feature>
<dbReference type="FunFam" id="3.30.460.10:FF:000019">
    <property type="entry name" value="tRNA nucleotidyltransferase cca2"/>
    <property type="match status" value="1"/>
</dbReference>
<accession>A0AAV2Z040</accession>
<evidence type="ECO:0000256" key="1">
    <source>
        <dbReference type="ARBA" id="ARBA00007265"/>
    </source>
</evidence>
<sequence>MTGKRSHPIPSATMEPSASATPPPPPAKMQCTGTHEYTRPLSLHEEIQLTAAEEKLFEFLLDVEKQYGCKAVLRVAGGWVRDKLLGRNSDDIDIVLDTMTGKEFADLINAYETDHGHKQHPVGIIKANPDQSKHLETATMQLGDGWVDFVNLRAETYSEDHRIPEVEFGTPVQDAERRDFTINSLFYNISEKTIEDFTQRGVEDLRNGIVRTPLDPRVTFLDDPLRVLRAVRFASRFNFELHDEIREAVDLPEVKEALVKKVSRERVGKELLGMLTGSSAHPERALKTMHELRLCRAVFLPPLSQDIYNADGSVSDYNTLSADATWDKGYVYAARMYELLRSQAASGIVDVSKMTEAEQNDLKLRVFAAFLLPLASNYVLVKKREVALPTFIIRETLKLRNRDAEDVGNIILKYYAELENATKTTFDRVNVGLLLRNVGALWPLGRDLAMVKELTHAESPDLATAIVARYESFSNAVITENLDGIWDMRPLLNGNDIIKVLGVKPGPDVKATMEKVVQWQLGNPSRTREECLEHFRQMV</sequence>
<dbReference type="CDD" id="cd05398">
    <property type="entry name" value="NT_ClassII-CCAase"/>
    <property type="match status" value="1"/>
</dbReference>
<dbReference type="Gene3D" id="1.10.3090.10">
    <property type="entry name" value="cca-adding enzyme, domain 2"/>
    <property type="match status" value="2"/>
</dbReference>
<keyword evidence="3 4" id="KW-0694">RNA-binding</keyword>
<evidence type="ECO:0000259" key="6">
    <source>
        <dbReference type="Pfam" id="PF01743"/>
    </source>
</evidence>
<keyword evidence="8" id="KW-1185">Reference proteome</keyword>
<feature type="region of interest" description="Disordered" evidence="5">
    <location>
        <begin position="1"/>
        <end position="33"/>
    </location>
</feature>
<proteinExistence type="inferred from homology"/>
<dbReference type="PANTHER" id="PTHR13734:SF5">
    <property type="entry name" value="CCA TRNA NUCLEOTIDYLTRANSFERASE, MITOCHONDRIAL"/>
    <property type="match status" value="1"/>
</dbReference>
<dbReference type="AlphaFoldDB" id="A0AAV2Z040"/>
<protein>
    <recommendedName>
        <fullName evidence="6">Poly A polymerase head domain-containing protein</fullName>
    </recommendedName>
</protein>